<keyword evidence="4" id="KW-1185">Reference proteome</keyword>
<dbReference type="Proteomes" id="UP000252249">
    <property type="component" value="Unassembled WGS sequence"/>
</dbReference>
<dbReference type="Pfam" id="PF20448">
    <property type="entry name" value="DUF6705"/>
    <property type="match status" value="1"/>
</dbReference>
<dbReference type="OrthoDB" id="1261237at2"/>
<accession>A0A368P2Q8</accession>
<evidence type="ECO:0000313" key="4">
    <source>
        <dbReference type="Proteomes" id="UP000252249"/>
    </source>
</evidence>
<reference evidence="3 4" key="1">
    <citation type="submission" date="2018-07" db="EMBL/GenBank/DDBJ databases">
        <title>Oceanihabitans testaceum sp. nov., isolated from marine sediment.</title>
        <authorList>
            <person name="Li C.-M."/>
        </authorList>
    </citation>
    <scope>NUCLEOTIDE SEQUENCE [LARGE SCALE GENOMIC DNA]</scope>
    <source>
        <strain evidence="3 4">S9-10</strain>
    </source>
</reference>
<gene>
    <name evidence="3" type="ORF">DU428_12500</name>
</gene>
<organism evidence="3 4">
    <name type="scientific">Oceanihabitans sediminis</name>
    <dbReference type="NCBI Taxonomy" id="1812012"/>
    <lineage>
        <taxon>Bacteria</taxon>
        <taxon>Pseudomonadati</taxon>
        <taxon>Bacteroidota</taxon>
        <taxon>Flavobacteriia</taxon>
        <taxon>Flavobacteriales</taxon>
        <taxon>Flavobacteriaceae</taxon>
        <taxon>Oceanihabitans</taxon>
    </lineage>
</organism>
<protein>
    <recommendedName>
        <fullName evidence="2">DUF6705 domain-containing protein</fullName>
    </recommendedName>
</protein>
<feature type="signal peptide" evidence="1">
    <location>
        <begin position="1"/>
        <end position="19"/>
    </location>
</feature>
<dbReference type="InterPro" id="IPR046551">
    <property type="entry name" value="DUF6705"/>
</dbReference>
<name>A0A368P2Q8_9FLAO</name>
<evidence type="ECO:0000313" key="3">
    <source>
        <dbReference type="EMBL" id="RCU56703.1"/>
    </source>
</evidence>
<keyword evidence="1" id="KW-0732">Signal</keyword>
<sequence>MKNLLYSLLFTFTALSCKAQNPIISLFDGNEYLKTENAYYKDTYNDFDRFVGTWKFTDGNEEFTMILKKKVQHQFTYINRTYYEDTMYGEYQYIDENGNELVNTLSNIDNTVTNISEHKIFGSSIIPYKFLPKCEDCLSDERRLELSITDPNREYLNTNIVLRTIPNLTNATINDIELKLTLDYSIIPDGAPTLPRVLEYYTIYRLIKQ</sequence>
<proteinExistence type="predicted"/>
<feature type="chain" id="PRO_5016900547" description="DUF6705 domain-containing protein" evidence="1">
    <location>
        <begin position="20"/>
        <end position="209"/>
    </location>
</feature>
<dbReference type="RefSeq" id="WP_113966865.1">
    <property type="nucleotide sequence ID" value="NZ_JAWVXR010000006.1"/>
</dbReference>
<dbReference type="AlphaFoldDB" id="A0A368P2Q8"/>
<comment type="caution">
    <text evidence="3">The sequence shown here is derived from an EMBL/GenBank/DDBJ whole genome shotgun (WGS) entry which is preliminary data.</text>
</comment>
<dbReference type="EMBL" id="QPIG01000005">
    <property type="protein sequence ID" value="RCU56703.1"/>
    <property type="molecule type" value="Genomic_DNA"/>
</dbReference>
<feature type="domain" description="DUF6705" evidence="2">
    <location>
        <begin position="1"/>
        <end position="162"/>
    </location>
</feature>
<evidence type="ECO:0000256" key="1">
    <source>
        <dbReference type="SAM" id="SignalP"/>
    </source>
</evidence>
<dbReference type="PROSITE" id="PS51257">
    <property type="entry name" value="PROKAR_LIPOPROTEIN"/>
    <property type="match status" value="1"/>
</dbReference>
<evidence type="ECO:0000259" key="2">
    <source>
        <dbReference type="Pfam" id="PF20448"/>
    </source>
</evidence>